<dbReference type="Pfam" id="PF00171">
    <property type="entry name" value="Aldedh"/>
    <property type="match status" value="1"/>
</dbReference>
<reference evidence="3" key="1">
    <citation type="submission" date="2020-04" db="EMBL/GenBank/DDBJ databases">
        <authorList>
            <person name="Alioto T."/>
            <person name="Alioto T."/>
            <person name="Gomez Garrido J."/>
        </authorList>
    </citation>
    <scope>NUCLEOTIDE SEQUENCE</scope>
    <source>
        <strain evidence="3">A484AB</strain>
    </source>
</reference>
<dbReference type="Proteomes" id="UP001152795">
    <property type="component" value="Unassembled WGS sequence"/>
</dbReference>
<dbReference type="InterPro" id="IPR015590">
    <property type="entry name" value="Aldehyde_DH_dom"/>
</dbReference>
<dbReference type="OrthoDB" id="310895at2759"/>
<evidence type="ECO:0000313" key="4">
    <source>
        <dbReference type="Proteomes" id="UP001152795"/>
    </source>
</evidence>
<organism evidence="3 4">
    <name type="scientific">Paramuricea clavata</name>
    <name type="common">Red gorgonian</name>
    <name type="synonym">Violescent sea-whip</name>
    <dbReference type="NCBI Taxonomy" id="317549"/>
    <lineage>
        <taxon>Eukaryota</taxon>
        <taxon>Metazoa</taxon>
        <taxon>Cnidaria</taxon>
        <taxon>Anthozoa</taxon>
        <taxon>Octocorallia</taxon>
        <taxon>Malacalcyonacea</taxon>
        <taxon>Plexauridae</taxon>
        <taxon>Paramuricea</taxon>
    </lineage>
</organism>
<evidence type="ECO:0000256" key="1">
    <source>
        <dbReference type="ARBA" id="ARBA00023002"/>
    </source>
</evidence>
<feature type="domain" description="Aldehyde dehydrogenase" evidence="2">
    <location>
        <begin position="28"/>
        <end position="164"/>
    </location>
</feature>
<dbReference type="InterPro" id="IPR016161">
    <property type="entry name" value="Ald_DH/histidinol_DH"/>
</dbReference>
<dbReference type="GO" id="GO:0009450">
    <property type="term" value="P:gamma-aminobutyric acid catabolic process"/>
    <property type="evidence" value="ECO:0007669"/>
    <property type="project" value="TreeGrafter"/>
</dbReference>
<dbReference type="Gene3D" id="3.40.605.10">
    <property type="entry name" value="Aldehyde Dehydrogenase, Chain A, domain 1"/>
    <property type="match status" value="1"/>
</dbReference>
<comment type="caution">
    <text evidence="3">The sequence shown here is derived from an EMBL/GenBank/DDBJ whole genome shotgun (WGS) entry which is preliminary data.</text>
</comment>
<dbReference type="SUPFAM" id="SSF53720">
    <property type="entry name" value="ALDH-like"/>
    <property type="match status" value="1"/>
</dbReference>
<proteinExistence type="predicted"/>
<dbReference type="AlphaFoldDB" id="A0A7D9EBA5"/>
<dbReference type="PANTHER" id="PTHR43353:SF5">
    <property type="entry name" value="SUCCINATE-SEMIALDEHYDE DEHYDROGENASE, MITOCHONDRIAL"/>
    <property type="match status" value="1"/>
</dbReference>
<dbReference type="InterPro" id="IPR016162">
    <property type="entry name" value="Ald_DH_N"/>
</dbReference>
<keyword evidence="4" id="KW-1185">Reference proteome</keyword>
<sequence length="173" mass="19316">MSYSRALSNKAFILPYLEKRLAYIGGQWCKAADNATFDVKNPANGEILGSVANVGEPEAQDAVLKANKAFHTWKKTTVKERCFLMKEWYRLLMKNQEDIARLITLEAGKPVAQARGEIAYGGSFIDWFAEEAKRTYGDVIPTHVAGRRLLVVKEACGVAALWVPDLAIVFHQK</sequence>
<name>A0A7D9EBA5_PARCT</name>
<gene>
    <name evidence="3" type="ORF">PACLA_8A010300</name>
</gene>
<evidence type="ECO:0000259" key="2">
    <source>
        <dbReference type="Pfam" id="PF00171"/>
    </source>
</evidence>
<dbReference type="PANTHER" id="PTHR43353">
    <property type="entry name" value="SUCCINATE-SEMIALDEHYDE DEHYDROGENASE, MITOCHONDRIAL"/>
    <property type="match status" value="1"/>
</dbReference>
<accession>A0A7D9EBA5</accession>
<keyword evidence="1" id="KW-0560">Oxidoreductase</keyword>
<dbReference type="EMBL" id="CACRXK020005404">
    <property type="protein sequence ID" value="CAB4006083.1"/>
    <property type="molecule type" value="Genomic_DNA"/>
</dbReference>
<evidence type="ECO:0000313" key="3">
    <source>
        <dbReference type="EMBL" id="CAB4006083.1"/>
    </source>
</evidence>
<protein>
    <submittedName>
        <fullName evidence="3">Succinate-semialdehyde dehydrogenase, partial</fullName>
    </submittedName>
</protein>
<dbReference type="GO" id="GO:0004777">
    <property type="term" value="F:succinate-semialdehyde dehydrogenase (NAD+) activity"/>
    <property type="evidence" value="ECO:0007669"/>
    <property type="project" value="TreeGrafter"/>
</dbReference>
<dbReference type="FunFam" id="3.40.605.10:FF:000063">
    <property type="entry name" value="Succinate-semialdehyde dehydrogenase, mitochondrial"/>
    <property type="match status" value="1"/>
</dbReference>
<dbReference type="InterPro" id="IPR050740">
    <property type="entry name" value="Aldehyde_DH_Superfamily"/>
</dbReference>